<evidence type="ECO:0000313" key="2">
    <source>
        <dbReference type="EMBL" id="KAG0447746.1"/>
    </source>
</evidence>
<comment type="caution">
    <text evidence="1">The sequence shown here is derived from an EMBL/GenBank/DDBJ whole genome shotgun (WGS) entry which is preliminary data.</text>
</comment>
<dbReference type="OrthoDB" id="592605at2759"/>
<dbReference type="AlphaFoldDB" id="A0A835P9V5"/>
<accession>A0A835P9V5</accession>
<dbReference type="EMBL" id="JADCNL010000429">
    <property type="protein sequence ID" value="KAG0447746.1"/>
    <property type="molecule type" value="Genomic_DNA"/>
</dbReference>
<dbReference type="EMBL" id="JADCNM010000430">
    <property type="protein sequence ID" value="KAG0447633.1"/>
    <property type="molecule type" value="Genomic_DNA"/>
</dbReference>
<keyword evidence="3" id="KW-1185">Reference proteome</keyword>
<evidence type="ECO:0000313" key="4">
    <source>
        <dbReference type="Proteomes" id="UP000639772"/>
    </source>
</evidence>
<protein>
    <submittedName>
        <fullName evidence="1">Uncharacterized protein</fullName>
    </submittedName>
</protein>
<sequence>MMEAAGDVVFKNLDPWETLQVQDCDIAYNDDRILMEGLEDVKVKSVKLKATKNTSNGCGIDGELLRLNGQVICSLHPKQCHLIGRPARERLTQQ</sequence>
<evidence type="ECO:0000313" key="1">
    <source>
        <dbReference type="EMBL" id="KAG0447633.1"/>
    </source>
</evidence>
<proteinExistence type="predicted"/>
<reference evidence="3 4" key="1">
    <citation type="journal article" date="2020" name="Nat. Food">
        <title>A phased Vanilla planifolia genome enables genetic improvement of flavour and production.</title>
        <authorList>
            <person name="Hasing T."/>
            <person name="Tang H."/>
            <person name="Brym M."/>
            <person name="Khazi F."/>
            <person name="Huang T."/>
            <person name="Chambers A.H."/>
        </authorList>
    </citation>
    <scope>NUCLEOTIDE SEQUENCE [LARGE SCALE GENOMIC DNA]</scope>
    <source>
        <tissue evidence="1">Leaf</tissue>
    </source>
</reference>
<gene>
    <name evidence="2" type="ORF">HPP92_028194</name>
    <name evidence="1" type="ORF">HPP92_028224</name>
</gene>
<organism evidence="1 4">
    <name type="scientific">Vanilla planifolia</name>
    <name type="common">Vanilla</name>
    <dbReference type="NCBI Taxonomy" id="51239"/>
    <lineage>
        <taxon>Eukaryota</taxon>
        <taxon>Viridiplantae</taxon>
        <taxon>Streptophyta</taxon>
        <taxon>Embryophyta</taxon>
        <taxon>Tracheophyta</taxon>
        <taxon>Spermatophyta</taxon>
        <taxon>Magnoliopsida</taxon>
        <taxon>Liliopsida</taxon>
        <taxon>Asparagales</taxon>
        <taxon>Orchidaceae</taxon>
        <taxon>Vanilloideae</taxon>
        <taxon>Vanilleae</taxon>
        <taxon>Vanilla</taxon>
    </lineage>
</organism>
<dbReference type="Proteomes" id="UP000636800">
    <property type="component" value="Unassembled WGS sequence"/>
</dbReference>
<dbReference type="Proteomes" id="UP000639772">
    <property type="component" value="Unassembled WGS sequence"/>
</dbReference>
<name>A0A835P9V5_VANPL</name>
<evidence type="ECO:0000313" key="3">
    <source>
        <dbReference type="Proteomes" id="UP000636800"/>
    </source>
</evidence>